<reference evidence="1" key="1">
    <citation type="submission" date="2018-02" db="EMBL/GenBank/DDBJ databases">
        <title>Rhizophora mucronata_Transcriptome.</title>
        <authorList>
            <person name="Meera S.P."/>
            <person name="Sreeshan A."/>
            <person name="Augustine A."/>
        </authorList>
    </citation>
    <scope>NUCLEOTIDE SEQUENCE</scope>
    <source>
        <tissue evidence="1">Leaf</tissue>
    </source>
</reference>
<evidence type="ECO:0000313" key="1">
    <source>
        <dbReference type="EMBL" id="MBX22514.1"/>
    </source>
</evidence>
<sequence>MHPTYLPPLLSACCLAVNRAPGGCENQTLSSQIARITLFYEKRLSRSCFFTKPRRYNRRKAIQPEARYGLEGQKKSKNMVQAK</sequence>
<proteinExistence type="predicted"/>
<protein>
    <submittedName>
        <fullName evidence="1">Uncharacterized protein</fullName>
    </submittedName>
</protein>
<organism evidence="1">
    <name type="scientific">Rhizophora mucronata</name>
    <name type="common">Asiatic mangrove</name>
    <dbReference type="NCBI Taxonomy" id="61149"/>
    <lineage>
        <taxon>Eukaryota</taxon>
        <taxon>Viridiplantae</taxon>
        <taxon>Streptophyta</taxon>
        <taxon>Embryophyta</taxon>
        <taxon>Tracheophyta</taxon>
        <taxon>Spermatophyta</taxon>
        <taxon>Magnoliopsida</taxon>
        <taxon>eudicotyledons</taxon>
        <taxon>Gunneridae</taxon>
        <taxon>Pentapetalae</taxon>
        <taxon>rosids</taxon>
        <taxon>fabids</taxon>
        <taxon>Malpighiales</taxon>
        <taxon>Rhizophoraceae</taxon>
        <taxon>Rhizophora</taxon>
    </lineage>
</organism>
<accession>A0A2P2LX15</accession>
<dbReference type="AlphaFoldDB" id="A0A2P2LX15"/>
<name>A0A2P2LX15_RHIMU</name>
<dbReference type="EMBL" id="GGEC01042030">
    <property type="protein sequence ID" value="MBX22514.1"/>
    <property type="molecule type" value="Transcribed_RNA"/>
</dbReference>